<name>A0A3P5YBI8_STRCB</name>
<dbReference type="InterPro" id="IPR014718">
    <property type="entry name" value="GH-type_carb-bd"/>
</dbReference>
<gene>
    <name evidence="12" type="ORF">FMV2238Y02_18430</name>
</gene>
<evidence type="ECO:0000256" key="7">
    <source>
        <dbReference type="ARBA" id="ARBA00023277"/>
    </source>
</evidence>
<dbReference type="GO" id="GO:0033499">
    <property type="term" value="P:galactose catabolic process via UDP-galactose, Leloir pathway"/>
    <property type="evidence" value="ECO:0007669"/>
    <property type="project" value="TreeGrafter"/>
</dbReference>
<dbReference type="GO" id="GO:0030246">
    <property type="term" value="F:carbohydrate binding"/>
    <property type="evidence" value="ECO:0007669"/>
    <property type="project" value="InterPro"/>
</dbReference>
<dbReference type="GO" id="GO:0005737">
    <property type="term" value="C:cytoplasm"/>
    <property type="evidence" value="ECO:0007669"/>
    <property type="project" value="TreeGrafter"/>
</dbReference>
<dbReference type="Proteomes" id="UP000280759">
    <property type="component" value="Unassembled WGS sequence"/>
</dbReference>
<dbReference type="InterPro" id="IPR015443">
    <property type="entry name" value="Aldose_1-epimerase"/>
</dbReference>
<evidence type="ECO:0000313" key="12">
    <source>
        <dbReference type="EMBL" id="VDC43344.1"/>
    </source>
</evidence>
<dbReference type="GO" id="GO:0004034">
    <property type="term" value="F:aldose 1-epimerase activity"/>
    <property type="evidence" value="ECO:0007669"/>
    <property type="project" value="UniProtKB-EC"/>
</dbReference>
<feature type="binding site" evidence="10">
    <location>
        <position position="242"/>
    </location>
    <ligand>
        <name>beta-D-galactose</name>
        <dbReference type="ChEBI" id="CHEBI:27667"/>
    </ligand>
</feature>
<feature type="active site" description="Proton acceptor" evidence="9">
    <location>
        <position position="310"/>
    </location>
</feature>
<evidence type="ECO:0000256" key="3">
    <source>
        <dbReference type="ARBA" id="ARBA00006206"/>
    </source>
</evidence>
<keyword evidence="7 8" id="KW-0119">Carbohydrate metabolism</keyword>
<evidence type="ECO:0000256" key="5">
    <source>
        <dbReference type="ARBA" id="ARBA00014165"/>
    </source>
</evidence>
<dbReference type="EMBL" id="UXEP01000033">
    <property type="protein sequence ID" value="VDC43344.1"/>
    <property type="molecule type" value="Genomic_DNA"/>
</dbReference>
<dbReference type="PIRSF" id="PIRSF005096">
    <property type="entry name" value="GALM"/>
    <property type="match status" value="1"/>
</dbReference>
<dbReference type="InterPro" id="IPR008183">
    <property type="entry name" value="Aldose_1/G6P_1-epimerase"/>
</dbReference>
<organism evidence="12 13">
    <name type="scientific">Streptococcus canis</name>
    <dbReference type="NCBI Taxonomy" id="1329"/>
    <lineage>
        <taxon>Bacteria</taxon>
        <taxon>Bacillati</taxon>
        <taxon>Bacillota</taxon>
        <taxon>Bacilli</taxon>
        <taxon>Lactobacillales</taxon>
        <taxon>Streptococcaceae</taxon>
        <taxon>Streptococcus</taxon>
    </lineage>
</organism>
<feature type="active site" description="Proton donor" evidence="9">
    <location>
        <position position="179"/>
    </location>
</feature>
<dbReference type="EC" id="5.1.3.3" evidence="4 8"/>
<dbReference type="AlphaFoldDB" id="A0A3P5YBI8"/>
<dbReference type="SUPFAM" id="SSF74650">
    <property type="entry name" value="Galactose mutarotase-like"/>
    <property type="match status" value="1"/>
</dbReference>
<comment type="pathway">
    <text evidence="2 8">Carbohydrate metabolism; hexose metabolism.</text>
</comment>
<dbReference type="Pfam" id="PF01263">
    <property type="entry name" value="Aldose_epim"/>
    <property type="match status" value="1"/>
</dbReference>
<dbReference type="CDD" id="cd09019">
    <property type="entry name" value="galactose_mutarotase_like"/>
    <property type="match status" value="1"/>
</dbReference>
<dbReference type="PANTHER" id="PTHR10091">
    <property type="entry name" value="ALDOSE-1-EPIMERASE"/>
    <property type="match status" value="1"/>
</dbReference>
<evidence type="ECO:0000256" key="10">
    <source>
        <dbReference type="PIRSR" id="PIRSR005096-2"/>
    </source>
</evidence>
<evidence type="ECO:0000256" key="1">
    <source>
        <dbReference type="ARBA" id="ARBA00001614"/>
    </source>
</evidence>
<keyword evidence="13" id="KW-1185">Reference proteome</keyword>
<sequence length="343" mass="38398">MKILEQIIEKIGQEEVIQITLMNDFGVKVECLTFGATWQSFKVPDGANEKNIVLGHQLVSDYLIDPLCAGQSIGRVAGRIGGATFRLNNQSFTVEANEKGNCLHGGSKGFHKRNWHYRTNLSAEAASVTFLMSCKESDDLFPGDMDVCITYTLTNANQLDIVFEGNNASKLGLFNPTNHVYFNLSDRQDLTTHSLQVASDDYLETDGDLIPTGRFLDVSGRPHDFREKKALWPAIIANDGFDTAFRIRPDAHKNGLPIAVLRDEESNTQLSIFSDRNALVIYTMDDIPSNLFFERDRGQTALPREAIAMEAQTLPDAINHAEFGDITILPNEKKTYRISYHYN</sequence>
<keyword evidence="6 8" id="KW-0413">Isomerase</keyword>
<evidence type="ECO:0000256" key="9">
    <source>
        <dbReference type="PIRSR" id="PIRSR005096-1"/>
    </source>
</evidence>
<evidence type="ECO:0000313" key="13">
    <source>
        <dbReference type="Proteomes" id="UP000280759"/>
    </source>
</evidence>
<accession>A0A3P5YBI8</accession>
<dbReference type="InterPro" id="IPR018052">
    <property type="entry name" value="Ald1_epimerase_CS"/>
</dbReference>
<dbReference type="UniPathway" id="UPA00242"/>
<protein>
    <recommendedName>
        <fullName evidence="5 8">Aldose 1-epimerase</fullName>
        <ecNumber evidence="4 8">5.1.3.3</ecNumber>
    </recommendedName>
</protein>
<evidence type="ECO:0000256" key="11">
    <source>
        <dbReference type="PIRSR" id="PIRSR005096-3"/>
    </source>
</evidence>
<evidence type="ECO:0000256" key="8">
    <source>
        <dbReference type="PIRNR" id="PIRNR005096"/>
    </source>
</evidence>
<comment type="catalytic activity">
    <reaction evidence="1 8">
        <text>alpha-D-glucose = beta-D-glucose</text>
        <dbReference type="Rhea" id="RHEA:10264"/>
        <dbReference type="ChEBI" id="CHEBI:15903"/>
        <dbReference type="ChEBI" id="CHEBI:17925"/>
        <dbReference type="EC" id="5.1.3.3"/>
    </reaction>
</comment>
<evidence type="ECO:0000256" key="6">
    <source>
        <dbReference type="ARBA" id="ARBA00023235"/>
    </source>
</evidence>
<feature type="binding site" evidence="11">
    <location>
        <begin position="179"/>
        <end position="181"/>
    </location>
    <ligand>
        <name>beta-D-galactose</name>
        <dbReference type="ChEBI" id="CHEBI:27667"/>
    </ligand>
</feature>
<proteinExistence type="inferred from homology"/>
<dbReference type="GO" id="GO:0006006">
    <property type="term" value="P:glucose metabolic process"/>
    <property type="evidence" value="ECO:0007669"/>
    <property type="project" value="TreeGrafter"/>
</dbReference>
<dbReference type="PANTHER" id="PTHR10091:SF0">
    <property type="entry name" value="GALACTOSE MUTAROTASE"/>
    <property type="match status" value="1"/>
</dbReference>
<comment type="similarity">
    <text evidence="3 8">Belongs to the aldose epimerase family.</text>
</comment>
<dbReference type="InterPro" id="IPR011013">
    <property type="entry name" value="Gal_mutarotase_sf_dom"/>
</dbReference>
<evidence type="ECO:0000256" key="4">
    <source>
        <dbReference type="ARBA" id="ARBA00013185"/>
    </source>
</evidence>
<dbReference type="Gene3D" id="2.70.98.10">
    <property type="match status" value="1"/>
</dbReference>
<reference evidence="12 13" key="1">
    <citation type="submission" date="2018-10" db="EMBL/GenBank/DDBJ databases">
        <authorList>
            <consortium name="Molecular Microbiology and Infection Unit (UMMI)"/>
            <person name="Machado M."/>
        </authorList>
    </citation>
    <scope>NUCLEOTIDE SEQUENCE [LARGE SCALE GENOMIC DNA]</scope>
    <source>
        <strain evidence="12">FMV2238.02</strain>
    </source>
</reference>
<evidence type="ECO:0000256" key="2">
    <source>
        <dbReference type="ARBA" id="ARBA00005028"/>
    </source>
</evidence>
<dbReference type="InterPro" id="IPR047215">
    <property type="entry name" value="Galactose_mutarotase-like"/>
</dbReference>
<dbReference type="RefSeq" id="WP_125074730.1">
    <property type="nucleotide sequence ID" value="NZ_CP053792.1"/>
</dbReference>
<dbReference type="PROSITE" id="PS00545">
    <property type="entry name" value="ALDOSE_1_EPIMERASE"/>
    <property type="match status" value="1"/>
</dbReference>